<sequence length="170" mass="17780">MPGGAGPFVVRALGADDVDALQALLETVPDYAERITGYPPGPSDGLSALVSVPDGFDPAGKHGIGLWDGDALVAFADVLLGYPAPTTAYIGLLITRGDRHGEGLGRRLHEAVVSLATDAGAGRLRLGIVATNAAGAEPFWRALGYAPTGERKPYRYDRLESTVALWERAV</sequence>
<organism evidence="4 5">
    <name type="scientific">Curtobacterium citreum</name>
    <dbReference type="NCBI Taxonomy" id="2036"/>
    <lineage>
        <taxon>Bacteria</taxon>
        <taxon>Bacillati</taxon>
        <taxon>Actinomycetota</taxon>
        <taxon>Actinomycetes</taxon>
        <taxon>Micrococcales</taxon>
        <taxon>Microbacteriaceae</taxon>
        <taxon>Curtobacterium</taxon>
    </lineage>
</organism>
<dbReference type="PROSITE" id="PS51186">
    <property type="entry name" value="GNAT"/>
    <property type="match status" value="1"/>
</dbReference>
<keyword evidence="1" id="KW-0808">Transferase</keyword>
<dbReference type="SUPFAM" id="SSF55729">
    <property type="entry name" value="Acyl-CoA N-acyltransferases (Nat)"/>
    <property type="match status" value="1"/>
</dbReference>
<protein>
    <submittedName>
        <fullName evidence="4">GNAT family N-acetyltransferase</fullName>
    </submittedName>
</protein>
<keyword evidence="5" id="KW-1185">Reference proteome</keyword>
<evidence type="ECO:0000256" key="1">
    <source>
        <dbReference type="ARBA" id="ARBA00022679"/>
    </source>
</evidence>
<dbReference type="Pfam" id="PF00583">
    <property type="entry name" value="Acetyltransf_1"/>
    <property type="match status" value="1"/>
</dbReference>
<comment type="caution">
    <text evidence="4">The sequence shown here is derived from an EMBL/GenBank/DDBJ whole genome shotgun (WGS) entry which is preliminary data.</text>
</comment>
<keyword evidence="2" id="KW-0012">Acyltransferase</keyword>
<evidence type="ECO:0000259" key="3">
    <source>
        <dbReference type="PROSITE" id="PS51186"/>
    </source>
</evidence>
<dbReference type="InterPro" id="IPR050832">
    <property type="entry name" value="Bact_Acetyltransf"/>
</dbReference>
<evidence type="ECO:0000256" key="2">
    <source>
        <dbReference type="ARBA" id="ARBA00023315"/>
    </source>
</evidence>
<dbReference type="InterPro" id="IPR000182">
    <property type="entry name" value="GNAT_dom"/>
</dbReference>
<dbReference type="RefSeq" id="WP_340484223.1">
    <property type="nucleotide sequence ID" value="NZ_JBBLYY010000004.1"/>
</dbReference>
<dbReference type="PANTHER" id="PTHR43877:SF2">
    <property type="entry name" value="AMINOALKYLPHOSPHONATE N-ACETYLTRANSFERASE-RELATED"/>
    <property type="match status" value="1"/>
</dbReference>
<gene>
    <name evidence="4" type="ORF">WMN62_00690</name>
</gene>
<dbReference type="Proteomes" id="UP001370299">
    <property type="component" value="Unassembled WGS sequence"/>
</dbReference>
<proteinExistence type="predicted"/>
<evidence type="ECO:0000313" key="5">
    <source>
        <dbReference type="Proteomes" id="UP001370299"/>
    </source>
</evidence>
<name>A0ABU8Y5J0_9MICO</name>
<reference evidence="4 5" key="1">
    <citation type="submission" date="2024-03" db="EMBL/GenBank/DDBJ databases">
        <title>Whole genomes of four grape xylem sap localized bacterial endophytes.</title>
        <authorList>
            <person name="Kumar G."/>
            <person name="Savka M.A."/>
        </authorList>
    </citation>
    <scope>NUCLEOTIDE SEQUENCE [LARGE SCALE GENOMIC DNA]</scope>
    <source>
        <strain evidence="4 5">RIT_GXS8</strain>
    </source>
</reference>
<dbReference type="Gene3D" id="3.40.630.30">
    <property type="match status" value="1"/>
</dbReference>
<dbReference type="PANTHER" id="PTHR43877">
    <property type="entry name" value="AMINOALKYLPHOSPHONATE N-ACETYLTRANSFERASE-RELATED-RELATED"/>
    <property type="match status" value="1"/>
</dbReference>
<dbReference type="CDD" id="cd04301">
    <property type="entry name" value="NAT_SF"/>
    <property type="match status" value="1"/>
</dbReference>
<dbReference type="EMBL" id="JBBLYY010000004">
    <property type="protein sequence ID" value="MEK0169979.1"/>
    <property type="molecule type" value="Genomic_DNA"/>
</dbReference>
<accession>A0ABU8Y5J0</accession>
<dbReference type="InterPro" id="IPR016181">
    <property type="entry name" value="Acyl_CoA_acyltransferase"/>
</dbReference>
<feature type="domain" description="N-acetyltransferase" evidence="3">
    <location>
        <begin position="8"/>
        <end position="170"/>
    </location>
</feature>
<evidence type="ECO:0000313" key="4">
    <source>
        <dbReference type="EMBL" id="MEK0169979.1"/>
    </source>
</evidence>